<dbReference type="EMBL" id="DYXC01000012">
    <property type="protein sequence ID" value="HJF13336.1"/>
    <property type="molecule type" value="Genomic_DNA"/>
</dbReference>
<evidence type="ECO:0000313" key="3">
    <source>
        <dbReference type="Proteomes" id="UP000703315"/>
    </source>
</evidence>
<evidence type="ECO:0000313" key="2">
    <source>
        <dbReference type="EMBL" id="HJF13336.1"/>
    </source>
</evidence>
<name>A0A921FKQ9_9MICC</name>
<keyword evidence="1" id="KW-0472">Membrane</keyword>
<dbReference type="RefSeq" id="WP_303901421.1">
    <property type="nucleotide sequence ID" value="NZ_DYXC01000012.1"/>
</dbReference>
<keyword evidence="1" id="KW-1133">Transmembrane helix</keyword>
<organism evidence="2 3">
    <name type="scientific">Enteractinococcus helveticum</name>
    <dbReference type="NCBI Taxonomy" id="1837282"/>
    <lineage>
        <taxon>Bacteria</taxon>
        <taxon>Bacillati</taxon>
        <taxon>Actinomycetota</taxon>
        <taxon>Actinomycetes</taxon>
        <taxon>Micrococcales</taxon>
        <taxon>Micrococcaceae</taxon>
    </lineage>
</organism>
<dbReference type="AlphaFoldDB" id="A0A921FKQ9"/>
<proteinExistence type="predicted"/>
<protein>
    <submittedName>
        <fullName evidence="2">Uncharacterized protein</fullName>
    </submittedName>
</protein>
<evidence type="ECO:0000256" key="1">
    <source>
        <dbReference type="SAM" id="Phobius"/>
    </source>
</evidence>
<keyword evidence="1" id="KW-0812">Transmembrane</keyword>
<dbReference type="Proteomes" id="UP000703315">
    <property type="component" value="Unassembled WGS sequence"/>
</dbReference>
<sequence length="404" mass="42934">MVIVEEPTPAPSSGLSLAAASTAIELPRRSATGAGGRGLLKVSVFGMAFLIGAIGAPYLATPKAHEYAQLLVDGGAGDYDAIEAIDHVGIFDPAELQTSLDALVDELGHDDMMELMIRPVQLIADAPSAPGATTSDEVTIEDHKVANREPSFMQDLHEIRPLFRIADVDFDAILAGVDDAEQIAIARGASNPELVRITVTRDYTGMGDISVALYFEHQHGDELVRLDAHGQLLPEEHLSLLTEEEQDTYLYDAARAQQAVADMAAAAESNRAVEITNHGGHMGIEAYYGAGEYAGTTARVTFNFGAVNDVDDPRAVDVDAAEVFNVDDVDWNMIIAAIPQAQQIMADGGAPDTQVSHISVDARGAPLADTNDLTARIYLSSEIGRGGSVQFYVKDGSVAHVQDP</sequence>
<gene>
    <name evidence="2" type="ORF">K8V32_00835</name>
</gene>
<accession>A0A921FKQ9</accession>
<reference evidence="2" key="1">
    <citation type="journal article" date="2021" name="PeerJ">
        <title>Extensive microbial diversity within the chicken gut microbiome revealed by metagenomics and culture.</title>
        <authorList>
            <person name="Gilroy R."/>
            <person name="Ravi A."/>
            <person name="Getino M."/>
            <person name="Pursley I."/>
            <person name="Horton D.L."/>
            <person name="Alikhan N.F."/>
            <person name="Baker D."/>
            <person name="Gharbi K."/>
            <person name="Hall N."/>
            <person name="Watson M."/>
            <person name="Adriaenssens E.M."/>
            <person name="Foster-Nyarko E."/>
            <person name="Jarju S."/>
            <person name="Secka A."/>
            <person name="Antonio M."/>
            <person name="Oren A."/>
            <person name="Chaudhuri R.R."/>
            <person name="La Ragione R."/>
            <person name="Hildebrand F."/>
            <person name="Pallen M.J."/>
        </authorList>
    </citation>
    <scope>NUCLEOTIDE SEQUENCE</scope>
    <source>
        <strain evidence="2">ChiHjej13B12-14962</strain>
    </source>
</reference>
<comment type="caution">
    <text evidence="2">The sequence shown here is derived from an EMBL/GenBank/DDBJ whole genome shotgun (WGS) entry which is preliminary data.</text>
</comment>
<reference evidence="2" key="2">
    <citation type="submission" date="2021-09" db="EMBL/GenBank/DDBJ databases">
        <authorList>
            <person name="Gilroy R."/>
        </authorList>
    </citation>
    <scope>NUCLEOTIDE SEQUENCE</scope>
    <source>
        <strain evidence="2">ChiHjej13B12-14962</strain>
    </source>
</reference>
<feature type="transmembrane region" description="Helical" evidence="1">
    <location>
        <begin position="38"/>
        <end position="60"/>
    </location>
</feature>